<gene>
    <name evidence="2" type="ORF">MRATA1EN1_LOCUS13604</name>
</gene>
<name>A0ABN8YST8_RANTA</name>
<evidence type="ECO:0000313" key="2">
    <source>
        <dbReference type="EMBL" id="CAI9164642.1"/>
    </source>
</evidence>
<dbReference type="Proteomes" id="UP001176941">
    <property type="component" value="Chromosome 23"/>
</dbReference>
<protein>
    <submittedName>
        <fullName evidence="2">Uncharacterized protein</fullName>
    </submittedName>
</protein>
<keyword evidence="3" id="KW-1185">Reference proteome</keyword>
<feature type="region of interest" description="Disordered" evidence="1">
    <location>
        <begin position="1"/>
        <end position="54"/>
    </location>
</feature>
<organism evidence="2 3">
    <name type="scientific">Rangifer tarandus platyrhynchus</name>
    <name type="common">Svalbard reindeer</name>
    <dbReference type="NCBI Taxonomy" id="3082113"/>
    <lineage>
        <taxon>Eukaryota</taxon>
        <taxon>Metazoa</taxon>
        <taxon>Chordata</taxon>
        <taxon>Craniata</taxon>
        <taxon>Vertebrata</taxon>
        <taxon>Euteleostomi</taxon>
        <taxon>Mammalia</taxon>
        <taxon>Eutheria</taxon>
        <taxon>Laurasiatheria</taxon>
        <taxon>Artiodactyla</taxon>
        <taxon>Ruminantia</taxon>
        <taxon>Pecora</taxon>
        <taxon>Cervidae</taxon>
        <taxon>Odocoileinae</taxon>
        <taxon>Rangifer</taxon>
    </lineage>
</organism>
<accession>A0ABN8YST8</accession>
<evidence type="ECO:0000313" key="3">
    <source>
        <dbReference type="Proteomes" id="UP001176941"/>
    </source>
</evidence>
<reference evidence="2" key="1">
    <citation type="submission" date="2023-04" db="EMBL/GenBank/DDBJ databases">
        <authorList>
            <consortium name="ELIXIR-Norway"/>
        </authorList>
    </citation>
    <scope>NUCLEOTIDE SEQUENCE [LARGE SCALE GENOMIC DNA]</scope>
</reference>
<proteinExistence type="predicted"/>
<evidence type="ECO:0000256" key="1">
    <source>
        <dbReference type="SAM" id="MobiDB-lite"/>
    </source>
</evidence>
<dbReference type="EMBL" id="OX459959">
    <property type="protein sequence ID" value="CAI9164642.1"/>
    <property type="molecule type" value="Genomic_DNA"/>
</dbReference>
<sequence>MEVMPPPQDQASPAAQPKYGFPTKFNDSLEARWNQGNSSEGEHPAGEGVSPGHKACGILAVHPGTEPASLALEDKDLVTVPPGKSLLLRLHKSRNIIASCGNYCRIQIFLPNALFFI</sequence>